<feature type="region of interest" description="Disordered" evidence="5">
    <location>
        <begin position="318"/>
        <end position="344"/>
    </location>
</feature>
<feature type="transmembrane region" description="Helical" evidence="6">
    <location>
        <begin position="462"/>
        <end position="480"/>
    </location>
</feature>
<feature type="domain" description="EXS" evidence="7">
    <location>
        <begin position="495"/>
        <end position="769"/>
    </location>
</feature>
<evidence type="ECO:0000256" key="3">
    <source>
        <dbReference type="ARBA" id="ARBA00022989"/>
    </source>
</evidence>
<evidence type="ECO:0000313" key="8">
    <source>
        <dbReference type="EMBL" id="EED87264.1"/>
    </source>
</evidence>
<dbReference type="Proteomes" id="UP000001449">
    <property type="component" value="Chromosome 11"/>
</dbReference>
<organism evidence="8 9">
    <name type="scientific">Thalassiosira pseudonana</name>
    <name type="common">Marine diatom</name>
    <name type="synonym">Cyclotella nana</name>
    <dbReference type="NCBI Taxonomy" id="35128"/>
    <lineage>
        <taxon>Eukaryota</taxon>
        <taxon>Sar</taxon>
        <taxon>Stramenopiles</taxon>
        <taxon>Ochrophyta</taxon>
        <taxon>Bacillariophyta</taxon>
        <taxon>Coscinodiscophyceae</taxon>
        <taxon>Thalassiosirophycidae</taxon>
        <taxon>Thalassiosirales</taxon>
        <taxon>Thalassiosiraceae</taxon>
        <taxon>Thalassiosira</taxon>
    </lineage>
</organism>
<feature type="transmembrane region" description="Helical" evidence="6">
    <location>
        <begin position="500"/>
        <end position="517"/>
    </location>
</feature>
<evidence type="ECO:0000259" key="7">
    <source>
        <dbReference type="PROSITE" id="PS51380"/>
    </source>
</evidence>
<accession>B8LBY1</accession>
<dbReference type="GO" id="GO:0005802">
    <property type="term" value="C:trans-Golgi network"/>
    <property type="evidence" value="ECO:0000318"/>
    <property type="project" value="GO_Central"/>
</dbReference>
<feature type="compositionally biased region" description="Polar residues" evidence="5">
    <location>
        <begin position="236"/>
        <end position="252"/>
    </location>
</feature>
<reference evidence="8 9" key="2">
    <citation type="journal article" date="2008" name="Nature">
        <title>The Phaeodactylum genome reveals the evolutionary history of diatom genomes.</title>
        <authorList>
            <person name="Bowler C."/>
            <person name="Allen A.E."/>
            <person name="Badger J.H."/>
            <person name="Grimwood J."/>
            <person name="Jabbari K."/>
            <person name="Kuo A."/>
            <person name="Maheswari U."/>
            <person name="Martens C."/>
            <person name="Maumus F."/>
            <person name="Otillar R.P."/>
            <person name="Rayko E."/>
            <person name="Salamov A."/>
            <person name="Vandepoele K."/>
            <person name="Beszteri B."/>
            <person name="Gruber A."/>
            <person name="Heijde M."/>
            <person name="Katinka M."/>
            <person name="Mock T."/>
            <person name="Valentin K."/>
            <person name="Verret F."/>
            <person name="Berges J.A."/>
            <person name="Brownlee C."/>
            <person name="Cadoret J.P."/>
            <person name="Chiovitti A."/>
            <person name="Choi C.J."/>
            <person name="Coesel S."/>
            <person name="De Martino A."/>
            <person name="Detter J.C."/>
            <person name="Durkin C."/>
            <person name="Falciatore A."/>
            <person name="Fournet J."/>
            <person name="Haruta M."/>
            <person name="Huysman M.J."/>
            <person name="Jenkins B.D."/>
            <person name="Jiroutova K."/>
            <person name="Jorgensen R.E."/>
            <person name="Joubert Y."/>
            <person name="Kaplan A."/>
            <person name="Kroger N."/>
            <person name="Kroth P.G."/>
            <person name="La Roche J."/>
            <person name="Lindquist E."/>
            <person name="Lommer M."/>
            <person name="Martin-Jezequel V."/>
            <person name="Lopez P.J."/>
            <person name="Lucas S."/>
            <person name="Mangogna M."/>
            <person name="McGinnis K."/>
            <person name="Medlin L.K."/>
            <person name="Montsant A."/>
            <person name="Oudot-Le Secq M.P."/>
            <person name="Napoli C."/>
            <person name="Obornik M."/>
            <person name="Parker M.S."/>
            <person name="Petit J.L."/>
            <person name="Porcel B.M."/>
            <person name="Poulsen N."/>
            <person name="Robison M."/>
            <person name="Rychlewski L."/>
            <person name="Rynearson T.A."/>
            <person name="Schmutz J."/>
            <person name="Shapiro H."/>
            <person name="Siaut M."/>
            <person name="Stanley M."/>
            <person name="Sussman M.R."/>
            <person name="Taylor A.R."/>
            <person name="Vardi A."/>
            <person name="von Dassow P."/>
            <person name="Vyverman W."/>
            <person name="Willis A."/>
            <person name="Wyrwicz L.S."/>
            <person name="Rokhsar D.S."/>
            <person name="Weissenbach J."/>
            <person name="Armbrust E.V."/>
            <person name="Green B.R."/>
            <person name="Van de Peer Y."/>
            <person name="Grigoriev I.V."/>
        </authorList>
    </citation>
    <scope>NUCLEOTIDE SEQUENCE [LARGE SCALE GENOMIC DNA]</scope>
    <source>
        <strain evidence="8 9">CCMP1335</strain>
    </source>
</reference>
<evidence type="ECO:0000256" key="6">
    <source>
        <dbReference type="SAM" id="Phobius"/>
    </source>
</evidence>
<name>B8LBY1_THAPS</name>
<dbReference type="EMBL" id="DS999415">
    <property type="protein sequence ID" value="EED87264.1"/>
    <property type="molecule type" value="Genomic_DNA"/>
</dbReference>
<feature type="transmembrane region" description="Helical" evidence="6">
    <location>
        <begin position="424"/>
        <end position="441"/>
    </location>
</feature>
<dbReference type="Pfam" id="PF03124">
    <property type="entry name" value="EXS"/>
    <property type="match status" value="1"/>
</dbReference>
<feature type="region of interest" description="Disordered" evidence="5">
    <location>
        <begin position="232"/>
        <end position="285"/>
    </location>
</feature>
<proteinExistence type="predicted"/>
<dbReference type="GO" id="GO:0016020">
    <property type="term" value="C:membrane"/>
    <property type="evidence" value="ECO:0007669"/>
    <property type="project" value="UniProtKB-SubCell"/>
</dbReference>
<dbReference type="GeneID" id="7448317"/>
<evidence type="ECO:0000313" key="9">
    <source>
        <dbReference type="Proteomes" id="UP000001449"/>
    </source>
</evidence>
<feature type="transmembrane region" description="Helical" evidence="6">
    <location>
        <begin position="537"/>
        <end position="555"/>
    </location>
</feature>
<dbReference type="PaxDb" id="35128-Thaps24334"/>
<feature type="transmembrane region" description="Helical" evidence="6">
    <location>
        <begin position="829"/>
        <end position="850"/>
    </location>
</feature>
<feature type="compositionally biased region" description="Polar residues" evidence="5">
    <location>
        <begin position="319"/>
        <end position="341"/>
    </location>
</feature>
<keyword evidence="3 6" id="KW-1133">Transmembrane helix</keyword>
<evidence type="ECO:0000256" key="1">
    <source>
        <dbReference type="ARBA" id="ARBA00004141"/>
    </source>
</evidence>
<reference evidence="8 9" key="1">
    <citation type="journal article" date="2004" name="Science">
        <title>The genome of the diatom Thalassiosira pseudonana: ecology, evolution, and metabolism.</title>
        <authorList>
            <person name="Armbrust E.V."/>
            <person name="Berges J.A."/>
            <person name="Bowler C."/>
            <person name="Green B.R."/>
            <person name="Martinez D."/>
            <person name="Putnam N.H."/>
            <person name="Zhou S."/>
            <person name="Allen A.E."/>
            <person name="Apt K.E."/>
            <person name="Bechner M."/>
            <person name="Brzezinski M.A."/>
            <person name="Chaal B.K."/>
            <person name="Chiovitti A."/>
            <person name="Davis A.K."/>
            <person name="Demarest M.S."/>
            <person name="Detter J.C."/>
            <person name="Glavina T."/>
            <person name="Goodstein D."/>
            <person name="Hadi M.Z."/>
            <person name="Hellsten U."/>
            <person name="Hildebrand M."/>
            <person name="Jenkins B.D."/>
            <person name="Jurka J."/>
            <person name="Kapitonov V.V."/>
            <person name="Kroger N."/>
            <person name="Lau W.W."/>
            <person name="Lane T.W."/>
            <person name="Larimer F.W."/>
            <person name="Lippmeier J.C."/>
            <person name="Lucas S."/>
            <person name="Medina M."/>
            <person name="Montsant A."/>
            <person name="Obornik M."/>
            <person name="Parker M.S."/>
            <person name="Palenik B."/>
            <person name="Pazour G.J."/>
            <person name="Richardson P.M."/>
            <person name="Rynearson T.A."/>
            <person name="Saito M.A."/>
            <person name="Schwartz D.C."/>
            <person name="Thamatrakoln K."/>
            <person name="Valentin K."/>
            <person name="Vardi A."/>
            <person name="Wilkerson F.P."/>
            <person name="Rokhsar D.S."/>
        </authorList>
    </citation>
    <scope>NUCLEOTIDE SEQUENCE [LARGE SCALE GENOMIC DNA]</scope>
    <source>
        <strain evidence="8 9">CCMP1335</strain>
    </source>
</reference>
<keyword evidence="9" id="KW-1185">Reference proteome</keyword>
<gene>
    <name evidence="8" type="ORF">THAPSDRAFT_24334</name>
</gene>
<dbReference type="InParanoid" id="B8LBY1"/>
<protein>
    <recommendedName>
        <fullName evidence="7">EXS domain-containing protein</fullName>
    </recommendedName>
</protein>
<keyword evidence="4 6" id="KW-0472">Membrane</keyword>
<dbReference type="PROSITE" id="PS51380">
    <property type="entry name" value="EXS"/>
    <property type="match status" value="1"/>
</dbReference>
<dbReference type="HOGENOM" id="CLU_383331_0_0_1"/>
<dbReference type="PANTHER" id="PTHR10783:SF46">
    <property type="entry name" value="PROTEIN ERD1 HOMOLOG 2"/>
    <property type="match status" value="1"/>
</dbReference>
<dbReference type="OMA" id="KRWPYLG"/>
<feature type="region of interest" description="Disordered" evidence="5">
    <location>
        <begin position="145"/>
        <end position="174"/>
    </location>
</feature>
<comment type="subcellular location">
    <subcellularLocation>
        <location evidence="1">Membrane</location>
        <topology evidence="1">Multi-pass membrane protein</topology>
    </subcellularLocation>
</comment>
<evidence type="ECO:0000256" key="5">
    <source>
        <dbReference type="SAM" id="MobiDB-lite"/>
    </source>
</evidence>
<sequence>MLMPIIAAVGSFVVSERILKPKATALFVLACLAIYDVFIAPPKPLILRATAPGSSDVRDGAGNLTDTNSGNSRSIEQDEFANYDAIFAQEEDDLSTSLRCYRGPALLALALFCSAYSLRIWRRNGVACDELLFLPGTPHEYRCTGGNEGSSSINNNNNNNNNNNAPTGTPGQGDLSRIIRRQRNLFERSPSFPITQQTEAKIGTCFSEGDAAAGAANNSFIFQLQSQSRRSHEALVSSSSGEFGNEATTNPGQLERRPLMVSQGGDDGDSISAPTSPTDSSLNPEESPILYIRDQAQSLMVRGLDMLVVSNLRPPLLTSAETSPRGDTQSSNVPVTPSTNEVYDADYAPSGPQVLGAALDLSLPVLFNFHMFVVLMKDHYRKEAEVDAEDETPIDDVGDGKIDVKDDVYSALTSMTPPQVPPKVLPLFFLSAAIGTALVPFRPVRFRDAFVGDCVTSLVRPIVDIVFAVTYYGAAVYGLVSQKYDLNETGIIVSNSKLMHGLILPLFAILPLWWRFIQTLRQAYDTGKRWPYLGNSFKYLTAGLVILYGMTHAAGQRNVWWTVSFVATTIYQIVWDSCMDWELLVFAPQDGRESSESTGLSLLPNWLMLRVACPSFVSSLNPRLYPSRLLGFLILPFRKRILQPVSNVCRRGRDAALRWNQIRLRPQRLYNDDSFYWRALFVNAALRFCWMMGFIPAYRISIWDGSTQETFAQGNSWTFVILATLEIARRCIWGIIKVELETIKLTNGGENDLTMASTADEYLREGKWNAWRKYNIVDNLSRDDDTEQLIDTPQRANKDDAGQTEPSTIKQEQAHRWLGMTVSSGFLRWAYFVELSLWPLVFLIAGYHVVLAE</sequence>
<feature type="compositionally biased region" description="Polar residues" evidence="5">
    <location>
        <begin position="272"/>
        <end position="284"/>
    </location>
</feature>
<keyword evidence="2 6" id="KW-0812">Transmembrane</keyword>
<dbReference type="KEGG" id="tps:THAPSDRAFT_24334"/>
<evidence type="ECO:0000256" key="4">
    <source>
        <dbReference type="ARBA" id="ARBA00023136"/>
    </source>
</evidence>
<feature type="region of interest" description="Disordered" evidence="5">
    <location>
        <begin position="788"/>
        <end position="808"/>
    </location>
</feature>
<dbReference type="RefSeq" id="XP_002296568.1">
    <property type="nucleotide sequence ID" value="XM_002296532.1"/>
</dbReference>
<dbReference type="AlphaFoldDB" id="B8LBY1"/>
<dbReference type="eggNOG" id="KOG1162">
    <property type="taxonomic scope" value="Eukaryota"/>
</dbReference>
<dbReference type="InterPro" id="IPR004342">
    <property type="entry name" value="EXS_C"/>
</dbReference>
<feature type="compositionally biased region" description="Low complexity" evidence="5">
    <location>
        <begin position="154"/>
        <end position="164"/>
    </location>
</feature>
<dbReference type="PANTHER" id="PTHR10783">
    <property type="entry name" value="XENOTROPIC AND POLYTROPIC RETROVIRUS RECEPTOR 1-RELATED"/>
    <property type="match status" value="1"/>
</dbReference>
<evidence type="ECO:0000256" key="2">
    <source>
        <dbReference type="ARBA" id="ARBA00022692"/>
    </source>
</evidence>